<dbReference type="InParanoid" id="D2W1Y1"/>
<dbReference type="SUPFAM" id="SSF56219">
    <property type="entry name" value="DNase I-like"/>
    <property type="match status" value="1"/>
</dbReference>
<dbReference type="EMBL" id="GG738924">
    <property type="protein sequence ID" value="EFC36846.1"/>
    <property type="molecule type" value="Genomic_DNA"/>
</dbReference>
<dbReference type="RefSeq" id="XP_002669590.1">
    <property type="nucleotide sequence ID" value="XM_002669544.1"/>
</dbReference>
<proteinExistence type="predicted"/>
<dbReference type="InterPro" id="IPR036691">
    <property type="entry name" value="Endo/exonu/phosph_ase_sf"/>
</dbReference>
<dbReference type="KEGG" id="ngr:NAEGRDRAFT_75389"/>
<evidence type="ECO:0000256" key="1">
    <source>
        <dbReference type="ARBA" id="ARBA00001946"/>
    </source>
</evidence>
<keyword evidence="7" id="KW-1185">Reference proteome</keyword>
<dbReference type="PANTHER" id="PTHR22748:SF4">
    <property type="entry name" value="DNA-(APURINIC OR APYRIMIDINIC SITE) ENDONUCLEASE 2"/>
    <property type="match status" value="1"/>
</dbReference>
<evidence type="ECO:0000256" key="4">
    <source>
        <dbReference type="ARBA" id="ARBA00022842"/>
    </source>
</evidence>
<dbReference type="GO" id="GO:0003906">
    <property type="term" value="F:DNA-(apurinic or apyrimidinic site) endonuclease activity"/>
    <property type="evidence" value="ECO:0007669"/>
    <property type="project" value="TreeGrafter"/>
</dbReference>
<dbReference type="VEuPathDB" id="AmoebaDB:NAEGRDRAFT_75389"/>
<dbReference type="GO" id="GO:0005634">
    <property type="term" value="C:nucleus"/>
    <property type="evidence" value="ECO:0007669"/>
    <property type="project" value="TreeGrafter"/>
</dbReference>
<accession>D2W1Y1</accession>
<dbReference type="OMA" id="TIFRIAF"/>
<dbReference type="GO" id="GO:0046872">
    <property type="term" value="F:metal ion binding"/>
    <property type="evidence" value="ECO:0007669"/>
    <property type="project" value="UniProtKB-KW"/>
</dbReference>
<keyword evidence="3" id="KW-0378">Hydrolase</keyword>
<dbReference type="Proteomes" id="UP000006671">
    <property type="component" value="Unassembled WGS sequence"/>
</dbReference>
<feature type="region of interest" description="Disordered" evidence="5">
    <location>
        <begin position="1"/>
        <end position="112"/>
    </location>
</feature>
<evidence type="ECO:0000256" key="3">
    <source>
        <dbReference type="ARBA" id="ARBA00022801"/>
    </source>
</evidence>
<evidence type="ECO:0000256" key="5">
    <source>
        <dbReference type="SAM" id="MobiDB-lite"/>
    </source>
</evidence>
<comment type="cofactor">
    <cofactor evidence="1">
        <name>Mg(2+)</name>
        <dbReference type="ChEBI" id="CHEBI:18420"/>
    </cofactor>
</comment>
<keyword evidence="2" id="KW-0479">Metal-binding</keyword>
<dbReference type="GO" id="GO:0008081">
    <property type="term" value="F:phosphoric diester hydrolase activity"/>
    <property type="evidence" value="ECO:0007669"/>
    <property type="project" value="TreeGrafter"/>
</dbReference>
<dbReference type="InterPro" id="IPR004808">
    <property type="entry name" value="AP_endonuc_1"/>
</dbReference>
<name>D2W1Y1_NAEGR</name>
<dbReference type="GO" id="GO:0008311">
    <property type="term" value="F:double-stranded DNA 3'-5' DNA exonuclease activity"/>
    <property type="evidence" value="ECO:0007669"/>
    <property type="project" value="TreeGrafter"/>
</dbReference>
<evidence type="ECO:0000256" key="2">
    <source>
        <dbReference type="ARBA" id="ARBA00022723"/>
    </source>
</evidence>
<feature type="compositionally biased region" description="Basic and acidic residues" evidence="5">
    <location>
        <begin position="27"/>
        <end position="45"/>
    </location>
</feature>
<dbReference type="GeneID" id="8856128"/>
<protein>
    <submittedName>
        <fullName evidence="6">Predicted protein</fullName>
    </submittedName>
</protein>
<organism evidence="7">
    <name type="scientific">Naegleria gruberi</name>
    <name type="common">Amoeba</name>
    <dbReference type="NCBI Taxonomy" id="5762"/>
    <lineage>
        <taxon>Eukaryota</taxon>
        <taxon>Discoba</taxon>
        <taxon>Heterolobosea</taxon>
        <taxon>Tetramitia</taxon>
        <taxon>Eutetramitia</taxon>
        <taxon>Vahlkampfiidae</taxon>
        <taxon>Naegleria</taxon>
    </lineage>
</organism>
<dbReference type="GO" id="GO:0006284">
    <property type="term" value="P:base-excision repair"/>
    <property type="evidence" value="ECO:0007669"/>
    <property type="project" value="TreeGrafter"/>
</dbReference>
<dbReference type="PANTHER" id="PTHR22748">
    <property type="entry name" value="AP ENDONUCLEASE"/>
    <property type="match status" value="1"/>
</dbReference>
<sequence>MSDTNTTLSTEGNHSPSEGIHSSSEVESNHDRQTTHPHSLKEAASTEHTSNKSLAIDKQQATKKRNAIREEARDTPSTNPTSPEVFASEASGPADGTSIIAEDGDSDRNSDISMEERSIDKLRRHHRYNRAVVVSTDNVSAILDTIGMKDDSIYGSRVVESLGCIILFFKNAKLLTSAVTAASRAKIPMFAQTTKTAYKYQIGKDLNASNISKLVKKLGPTIVTLNVSNRNGSEYWAMGTSAKISTADSKSFKLSKVNTDETIFRIAFPGKEKDLYKLVSAVSTQWKVRVVKATLNNKVAYLSINKKEITNNVTETIKVKNQAFKNLSFSAKVAKSIAHRMANVETKISELTTTMSMINKTVARFKIKDILDIVTVRDVEDRINMSNTGLSFKLATANFAGTGWVKQSQMLSFIEDQSIHVLNVQETHLPSSALSEHYWQNKHFRSFFYPSLVFTSNAPETDKGAGVATIVKPSPLTKVLTFIEHVVGRITELILEHKQLGVLRIFNWYGPANDYNINRQQFMINTINILTPIIQSSVLHNERVIILGDLNATTTTYTKTYHGPHEKQLAEFCNSLRLFDIAPAINRPSHQQRNKQSQGFSRPDHIISTHADHVDCEDIDTPHAHKLLTISYTLANNFDFPEKFNKVSIPATVLSRDSKAINATFLTKSPKTLKEVQKVLQDITVQYGKVVNDKPKLITNNKRIIQLQKYIFEIKQLSRHKRVSNITAQFLEGNFSSNNVELKLKLAKQELNSLIGTLLANRKKVFMERVNNLSSKYPYSYAFRKELSCSSILGIVKHNHNKTISKHFEDMSNTTQKVTKALPDINKNRKLKSWRLTHISVKDLGKTIKKTKNSMAGYDNISVPLIKVFLKRKPTINKLMDIKLTLQLLPILR</sequence>
<dbReference type="Gene3D" id="3.60.10.10">
    <property type="entry name" value="Endonuclease/exonuclease/phosphatase"/>
    <property type="match status" value="1"/>
</dbReference>
<feature type="compositionally biased region" description="Polar residues" evidence="5">
    <location>
        <begin position="1"/>
        <end position="26"/>
    </location>
</feature>
<gene>
    <name evidence="6" type="ORF">NAEGRDRAFT_75389</name>
</gene>
<reference evidence="6 7" key="1">
    <citation type="journal article" date="2010" name="Cell">
        <title>The genome of Naegleria gruberi illuminates early eukaryotic versatility.</title>
        <authorList>
            <person name="Fritz-Laylin L.K."/>
            <person name="Prochnik S.E."/>
            <person name="Ginger M.L."/>
            <person name="Dacks J.B."/>
            <person name="Carpenter M.L."/>
            <person name="Field M.C."/>
            <person name="Kuo A."/>
            <person name="Paredez A."/>
            <person name="Chapman J."/>
            <person name="Pham J."/>
            <person name="Shu S."/>
            <person name="Neupane R."/>
            <person name="Cipriano M."/>
            <person name="Mancuso J."/>
            <person name="Tu H."/>
            <person name="Salamov A."/>
            <person name="Lindquist E."/>
            <person name="Shapiro H."/>
            <person name="Lucas S."/>
            <person name="Grigoriev I.V."/>
            <person name="Cande W.Z."/>
            <person name="Fulton C."/>
            <person name="Rokhsar D.S."/>
            <person name="Dawson S.C."/>
        </authorList>
    </citation>
    <scope>NUCLEOTIDE SEQUENCE [LARGE SCALE GENOMIC DNA]</scope>
    <source>
        <strain evidence="6 7">NEG-M</strain>
    </source>
</reference>
<evidence type="ECO:0000313" key="6">
    <source>
        <dbReference type="EMBL" id="EFC36846.1"/>
    </source>
</evidence>
<dbReference type="AlphaFoldDB" id="D2W1Y1"/>
<evidence type="ECO:0000313" key="7">
    <source>
        <dbReference type="Proteomes" id="UP000006671"/>
    </source>
</evidence>
<keyword evidence="4" id="KW-0460">Magnesium</keyword>